<proteinExistence type="predicted"/>
<gene>
    <name evidence="1" type="ORF">NA56DRAFT_729571</name>
</gene>
<evidence type="ECO:0008006" key="3">
    <source>
        <dbReference type="Google" id="ProtNLM"/>
    </source>
</evidence>
<dbReference type="GO" id="GO:0000981">
    <property type="term" value="F:DNA-binding transcription factor activity, RNA polymerase II-specific"/>
    <property type="evidence" value="ECO:0007669"/>
    <property type="project" value="InterPro"/>
</dbReference>
<dbReference type="OrthoDB" id="3862662at2759"/>
<keyword evidence="2" id="KW-1185">Reference proteome</keyword>
<evidence type="ECO:0000313" key="1">
    <source>
        <dbReference type="EMBL" id="PMD16997.1"/>
    </source>
</evidence>
<dbReference type="InterPro" id="IPR036864">
    <property type="entry name" value="Zn2-C6_fun-type_DNA-bd_sf"/>
</dbReference>
<dbReference type="AlphaFoldDB" id="A0A2J6PSJ0"/>
<dbReference type="EMBL" id="KZ613502">
    <property type="protein sequence ID" value="PMD16997.1"/>
    <property type="molecule type" value="Genomic_DNA"/>
</dbReference>
<accession>A0A2J6PSJ0</accession>
<name>A0A2J6PSJ0_9HELO</name>
<protein>
    <recommendedName>
        <fullName evidence="3">Zn(2)-C6 fungal-type domain-containing protein</fullName>
    </recommendedName>
</protein>
<dbReference type="GO" id="GO:0008270">
    <property type="term" value="F:zinc ion binding"/>
    <property type="evidence" value="ECO:0007669"/>
    <property type="project" value="InterPro"/>
</dbReference>
<sequence>MTETQGGSCEPCKRKKCKFLGPNAGFRPICGQCASSPQLCKYAENNKRGIPGGYLGALEIRLNETEIALYNALCELRQLKTQSTFTSHPDLSEPLQARQAHSSKYSRMTEWASYPLRSSSEMEVWWNSFDNSKQPQGPNEERRVMDEPLHNEQVSVNIPGTRNFHFGPLEQPLPPTSNYERSRDTVTYSLQSQDTDQILQEISQPQILPIGHQLNAQGLADRHWHGALDGKELNVGDASETRSEMNRSKELSSRMRYKYY</sequence>
<reference evidence="1 2" key="1">
    <citation type="submission" date="2016-05" db="EMBL/GenBank/DDBJ databases">
        <title>A degradative enzymes factory behind the ericoid mycorrhizal symbiosis.</title>
        <authorList>
            <consortium name="DOE Joint Genome Institute"/>
            <person name="Martino E."/>
            <person name="Morin E."/>
            <person name="Grelet G."/>
            <person name="Kuo A."/>
            <person name="Kohler A."/>
            <person name="Daghino S."/>
            <person name="Barry K."/>
            <person name="Choi C."/>
            <person name="Cichocki N."/>
            <person name="Clum A."/>
            <person name="Copeland A."/>
            <person name="Hainaut M."/>
            <person name="Haridas S."/>
            <person name="Labutti K."/>
            <person name="Lindquist E."/>
            <person name="Lipzen A."/>
            <person name="Khouja H.-R."/>
            <person name="Murat C."/>
            <person name="Ohm R."/>
            <person name="Olson A."/>
            <person name="Spatafora J."/>
            <person name="Veneault-Fourrey C."/>
            <person name="Henrissat B."/>
            <person name="Grigoriev I."/>
            <person name="Martin F."/>
            <person name="Perotto S."/>
        </authorList>
    </citation>
    <scope>NUCLEOTIDE SEQUENCE [LARGE SCALE GENOMIC DNA]</scope>
    <source>
        <strain evidence="1 2">UAMH 7357</strain>
    </source>
</reference>
<dbReference type="Proteomes" id="UP000235672">
    <property type="component" value="Unassembled WGS sequence"/>
</dbReference>
<evidence type="ECO:0000313" key="2">
    <source>
        <dbReference type="Proteomes" id="UP000235672"/>
    </source>
</evidence>
<dbReference type="Gene3D" id="4.10.240.10">
    <property type="entry name" value="Zn(2)-C6 fungal-type DNA-binding domain"/>
    <property type="match status" value="1"/>
</dbReference>
<organism evidence="1 2">
    <name type="scientific">Hyaloscypha hepaticicola</name>
    <dbReference type="NCBI Taxonomy" id="2082293"/>
    <lineage>
        <taxon>Eukaryota</taxon>
        <taxon>Fungi</taxon>
        <taxon>Dikarya</taxon>
        <taxon>Ascomycota</taxon>
        <taxon>Pezizomycotina</taxon>
        <taxon>Leotiomycetes</taxon>
        <taxon>Helotiales</taxon>
        <taxon>Hyaloscyphaceae</taxon>
        <taxon>Hyaloscypha</taxon>
    </lineage>
</organism>